<dbReference type="SUPFAM" id="SSF53474">
    <property type="entry name" value="alpha/beta-Hydrolases"/>
    <property type="match status" value="1"/>
</dbReference>
<dbReference type="Pfam" id="PF12147">
    <property type="entry name" value="Methyltransf_20"/>
    <property type="match status" value="1"/>
</dbReference>
<evidence type="ECO:0008006" key="5">
    <source>
        <dbReference type="Google" id="ProtNLM"/>
    </source>
</evidence>
<protein>
    <recommendedName>
        <fullName evidence="5">Alpha/beta fold hydrolase</fullName>
    </recommendedName>
</protein>
<evidence type="ECO:0000313" key="3">
    <source>
        <dbReference type="EMBL" id="CAH0534218.1"/>
    </source>
</evidence>
<dbReference type="Pfam" id="PF12146">
    <property type="entry name" value="Hydrolase_4"/>
    <property type="match status" value="1"/>
</dbReference>
<feature type="domain" description="Methyltransferase" evidence="2">
    <location>
        <begin position="283"/>
        <end position="582"/>
    </location>
</feature>
<dbReference type="InterPro" id="IPR051044">
    <property type="entry name" value="MAG_DAG_Lipase"/>
</dbReference>
<dbReference type="InterPro" id="IPR029063">
    <property type="entry name" value="SAM-dependent_MTases_sf"/>
</dbReference>
<dbReference type="Proteomes" id="UP000838672">
    <property type="component" value="Unassembled WGS sequence"/>
</dbReference>
<sequence length="585" mass="66493">MSSSELMLCPQSQAELYSFHSFDGCRILYRHWPAENHNGRFITLFHRGHEHGARLTEMAQFYAQQGYHVFAWDARGNGESEGTRDSAESFSVLTHDAELWMRHLKQQHLLEFEQTSVIAMSIGAVIAAAWVHDYAPDIRALVLAAPAFRIKLYVPLAIPLLRIARKNGWIENLNSYVKARVLTHDRHEQQTFNQDPLISHSIATDLLIDTYDTSTRLVEDSGAIHTPTLMLCAEQDWVVKRRPQRQFYQGLSSPYKEWQSLPGFYHAIFHEDQRQQVFARSLDFIERAYARAPWTPELNQQDHYGPSKDKYDRLCMTAKHPGYWLAKQGMKLLGRISDGIHLGLKTGFDSGSTLDYIYQNQASGKGNFGRWVDEQYLDSIGWRGIRLRKANLDELLDTVTQTARNEKRPIQLLDIATGNGRYICDFLARHPDIEASAELRDYCPNNIAKVTALAEQMGLGEKVQAKQKDAFDLDSYEKQGNVDVAVISGVFELFSDNQPIQQALAGVAKQVKAGGVLIYTNQPWHPQQAFIAKVLGGHQGNDWVMRCRSQAEMDALVEEAGFEKMGMRIDRFGIFTVSVALRKDA</sequence>
<evidence type="ECO:0000259" key="2">
    <source>
        <dbReference type="Pfam" id="PF12147"/>
    </source>
</evidence>
<accession>A0ABM8ZW34</accession>
<dbReference type="EMBL" id="CAKLDI010000001">
    <property type="protein sequence ID" value="CAH0534218.1"/>
    <property type="molecule type" value="Genomic_DNA"/>
</dbReference>
<gene>
    <name evidence="3" type="primary">ynbC</name>
    <name evidence="3" type="ORF">VST7929_02131</name>
</gene>
<feature type="domain" description="Serine aminopeptidase S33" evidence="1">
    <location>
        <begin position="41"/>
        <end position="272"/>
    </location>
</feature>
<organism evidence="3 4">
    <name type="scientific">Vibrio stylophorae</name>
    <dbReference type="NCBI Taxonomy" id="659351"/>
    <lineage>
        <taxon>Bacteria</taxon>
        <taxon>Pseudomonadati</taxon>
        <taxon>Pseudomonadota</taxon>
        <taxon>Gammaproteobacteria</taxon>
        <taxon>Vibrionales</taxon>
        <taxon>Vibrionaceae</taxon>
        <taxon>Vibrio</taxon>
    </lineage>
</organism>
<evidence type="ECO:0000259" key="1">
    <source>
        <dbReference type="Pfam" id="PF12146"/>
    </source>
</evidence>
<evidence type="ECO:0000313" key="4">
    <source>
        <dbReference type="Proteomes" id="UP000838672"/>
    </source>
</evidence>
<comment type="caution">
    <text evidence="3">The sequence shown here is derived from an EMBL/GenBank/DDBJ whole genome shotgun (WGS) entry which is preliminary data.</text>
</comment>
<dbReference type="Gene3D" id="3.40.50.150">
    <property type="entry name" value="Vaccinia Virus protein VP39"/>
    <property type="match status" value="1"/>
</dbReference>
<reference evidence="3" key="1">
    <citation type="submission" date="2021-11" db="EMBL/GenBank/DDBJ databases">
        <authorList>
            <person name="Rodrigo-Torres L."/>
            <person name="Arahal R. D."/>
            <person name="Lucena T."/>
        </authorList>
    </citation>
    <scope>NUCLEOTIDE SEQUENCE</scope>
    <source>
        <strain evidence="3">CECT 7929</strain>
    </source>
</reference>
<dbReference type="PANTHER" id="PTHR11614">
    <property type="entry name" value="PHOSPHOLIPASE-RELATED"/>
    <property type="match status" value="1"/>
</dbReference>
<dbReference type="Gene3D" id="3.40.50.1820">
    <property type="entry name" value="alpha/beta hydrolase"/>
    <property type="match status" value="1"/>
</dbReference>
<dbReference type="CDD" id="cd02440">
    <property type="entry name" value="AdoMet_MTases"/>
    <property type="match status" value="1"/>
</dbReference>
<dbReference type="InterPro" id="IPR022742">
    <property type="entry name" value="Hydrolase_4"/>
</dbReference>
<dbReference type="InterPro" id="IPR029058">
    <property type="entry name" value="AB_hydrolase_fold"/>
</dbReference>
<dbReference type="InterPro" id="IPR022744">
    <property type="entry name" value="MeTrfase_dom_put"/>
</dbReference>
<dbReference type="SUPFAM" id="SSF53335">
    <property type="entry name" value="S-adenosyl-L-methionine-dependent methyltransferases"/>
    <property type="match status" value="1"/>
</dbReference>
<name>A0ABM8ZW34_9VIBR</name>
<keyword evidence="4" id="KW-1185">Reference proteome</keyword>
<dbReference type="RefSeq" id="WP_237466612.1">
    <property type="nucleotide sequence ID" value="NZ_CAKLDI010000001.1"/>
</dbReference>
<proteinExistence type="predicted"/>